<evidence type="ECO:0000313" key="3">
    <source>
        <dbReference type="Proteomes" id="UP001458880"/>
    </source>
</evidence>
<accession>A0AAW1LRK2</accession>
<proteinExistence type="predicted"/>
<dbReference type="Pfam" id="PF20700">
    <property type="entry name" value="Mutator"/>
    <property type="match status" value="1"/>
</dbReference>
<reference evidence="2 3" key="1">
    <citation type="journal article" date="2024" name="BMC Genomics">
        <title>De novo assembly and annotation of Popillia japonica's genome with initial clues to its potential as an invasive pest.</title>
        <authorList>
            <person name="Cucini C."/>
            <person name="Boschi S."/>
            <person name="Funari R."/>
            <person name="Cardaioli E."/>
            <person name="Iannotti N."/>
            <person name="Marturano G."/>
            <person name="Paoli F."/>
            <person name="Bruttini M."/>
            <person name="Carapelli A."/>
            <person name="Frati F."/>
            <person name="Nardi F."/>
        </authorList>
    </citation>
    <scope>NUCLEOTIDE SEQUENCE [LARGE SCALE GENOMIC DNA]</scope>
    <source>
        <strain evidence="2">DMR45628</strain>
    </source>
</reference>
<keyword evidence="3" id="KW-1185">Reference proteome</keyword>
<dbReference type="InterPro" id="IPR049012">
    <property type="entry name" value="Mutator_transp_dom"/>
</dbReference>
<comment type="caution">
    <text evidence="2">The sequence shown here is derived from an EMBL/GenBank/DDBJ whole genome shotgun (WGS) entry which is preliminary data.</text>
</comment>
<evidence type="ECO:0000259" key="1">
    <source>
        <dbReference type="Pfam" id="PF20700"/>
    </source>
</evidence>
<feature type="domain" description="Mutator-like transposase" evidence="1">
    <location>
        <begin position="87"/>
        <end position="194"/>
    </location>
</feature>
<evidence type="ECO:0000313" key="2">
    <source>
        <dbReference type="EMBL" id="KAK9736346.1"/>
    </source>
</evidence>
<protein>
    <recommendedName>
        <fullName evidence="1">Mutator-like transposase domain-containing protein</fullName>
    </recommendedName>
</protein>
<gene>
    <name evidence="2" type="ORF">QE152_g12598</name>
</gene>
<organism evidence="2 3">
    <name type="scientific">Popillia japonica</name>
    <name type="common">Japanese beetle</name>
    <dbReference type="NCBI Taxonomy" id="7064"/>
    <lineage>
        <taxon>Eukaryota</taxon>
        <taxon>Metazoa</taxon>
        <taxon>Ecdysozoa</taxon>
        <taxon>Arthropoda</taxon>
        <taxon>Hexapoda</taxon>
        <taxon>Insecta</taxon>
        <taxon>Pterygota</taxon>
        <taxon>Neoptera</taxon>
        <taxon>Endopterygota</taxon>
        <taxon>Coleoptera</taxon>
        <taxon>Polyphaga</taxon>
        <taxon>Scarabaeiformia</taxon>
        <taxon>Scarabaeidae</taxon>
        <taxon>Rutelinae</taxon>
        <taxon>Popillia</taxon>
    </lineage>
</organism>
<dbReference type="AlphaFoldDB" id="A0AAW1LRK2"/>
<sequence length="201" mass="22895">MPKSHVRPSRVHKRSCKSNFIKKLNLSRRKLHNVEIVDSPEIQADITVPSTLEDETKNSFVDDPEEFLPPLEYEIDPDYKLLGNFMGRRIVDLAHVLKEYQTVVTHPIKCTMGRMKFIKETRVGLVSNLHFHCDNCNKTFIVSTEPPGKSVNNAVVWGSLSTGVGHNQCEELFAVLNIPFMTSKTFSREVVKVKNGRTDRS</sequence>
<dbReference type="EMBL" id="JASPKY010000115">
    <property type="protein sequence ID" value="KAK9736346.1"/>
    <property type="molecule type" value="Genomic_DNA"/>
</dbReference>
<name>A0AAW1LRK2_POPJA</name>
<dbReference type="Proteomes" id="UP001458880">
    <property type="component" value="Unassembled WGS sequence"/>
</dbReference>